<protein>
    <submittedName>
        <fullName evidence="1">Uncharacterized protein</fullName>
    </submittedName>
</protein>
<evidence type="ECO:0000313" key="1">
    <source>
        <dbReference type="EMBL" id="GBE84982.1"/>
    </source>
</evidence>
<dbReference type="InParanoid" id="A0A401GRX2"/>
<accession>A0A401GRX2</accession>
<dbReference type="OrthoDB" id="3252992at2759"/>
<evidence type="ECO:0000313" key="2">
    <source>
        <dbReference type="Proteomes" id="UP000287166"/>
    </source>
</evidence>
<name>A0A401GRX2_9APHY</name>
<dbReference type="AlphaFoldDB" id="A0A401GRX2"/>
<dbReference type="RefSeq" id="XP_027615895.1">
    <property type="nucleotide sequence ID" value="XM_027760094.1"/>
</dbReference>
<dbReference type="EMBL" id="BFAD01000007">
    <property type="protein sequence ID" value="GBE84982.1"/>
    <property type="molecule type" value="Genomic_DNA"/>
</dbReference>
<dbReference type="Proteomes" id="UP000287166">
    <property type="component" value="Unassembled WGS sequence"/>
</dbReference>
<comment type="caution">
    <text evidence="1">The sequence shown here is derived from an EMBL/GenBank/DDBJ whole genome shotgun (WGS) entry which is preliminary data.</text>
</comment>
<proteinExistence type="predicted"/>
<dbReference type="GeneID" id="38781899"/>
<keyword evidence="2" id="KW-1185">Reference proteome</keyword>
<organism evidence="1 2">
    <name type="scientific">Sparassis crispa</name>
    <dbReference type="NCBI Taxonomy" id="139825"/>
    <lineage>
        <taxon>Eukaryota</taxon>
        <taxon>Fungi</taxon>
        <taxon>Dikarya</taxon>
        <taxon>Basidiomycota</taxon>
        <taxon>Agaricomycotina</taxon>
        <taxon>Agaricomycetes</taxon>
        <taxon>Polyporales</taxon>
        <taxon>Sparassidaceae</taxon>
        <taxon>Sparassis</taxon>
    </lineage>
</organism>
<reference evidence="1 2" key="1">
    <citation type="journal article" date="2018" name="Sci. Rep.">
        <title>Genome sequence of the cauliflower mushroom Sparassis crispa (Hanabiratake) and its association with beneficial usage.</title>
        <authorList>
            <person name="Kiyama R."/>
            <person name="Furutani Y."/>
            <person name="Kawaguchi K."/>
            <person name="Nakanishi T."/>
        </authorList>
    </citation>
    <scope>NUCLEOTIDE SEQUENCE [LARGE SCALE GENOMIC DNA]</scope>
</reference>
<sequence length="376" mass="42077">MQLSLFDPKGHLVSATMLFNIYEKVAVPHSSKLVLQMKKDKSTKCCNIKLDDLTLHSTFIAAFLTIHDITNQYVVNVQQRPAFKIGSKATAPTIETDDEFKMTLTALLKHKNCSVSVKFNVTMMDQFRHHKHVIDLDSEAADNELMHGMKVPCLDQFSDEMQLHGDIILELKQKWARQEHRGEHGNPGHCYVDPTSQHLRLNNLKLKTWARAIAVHSCGNSDLPNELGFNIQYDSHLTAAKARDHMGPQPLSAGPLLPTASQDLSAMLMMAVMPLLVSLIECQAPAASSASSVPCYSHPSILSNTPLPNFSKELRCCLRDFQTVTGINILHLEESLKVKAITPVMIRDMPVPHLCELSGALKGHMWQFQRFLQEVV</sequence>
<gene>
    <name evidence="1" type="ORF">SCP_0701660</name>
</gene>